<keyword evidence="2" id="KW-1003">Cell membrane</keyword>
<feature type="transmembrane region" description="Helical" evidence="6">
    <location>
        <begin position="6"/>
        <end position="28"/>
    </location>
</feature>
<dbReference type="PIRSF" id="PIRSF006324">
    <property type="entry name" value="LeuE"/>
    <property type="match status" value="1"/>
</dbReference>
<evidence type="ECO:0000256" key="6">
    <source>
        <dbReference type="SAM" id="Phobius"/>
    </source>
</evidence>
<evidence type="ECO:0000256" key="2">
    <source>
        <dbReference type="ARBA" id="ARBA00022475"/>
    </source>
</evidence>
<keyword evidence="4 6" id="KW-1133">Transmembrane helix</keyword>
<organism evidence="7 8">
    <name type="scientific">SAR86 cluster bacterium</name>
    <dbReference type="NCBI Taxonomy" id="2030880"/>
    <lineage>
        <taxon>Bacteria</taxon>
        <taxon>Pseudomonadati</taxon>
        <taxon>Pseudomonadota</taxon>
        <taxon>Gammaproteobacteria</taxon>
        <taxon>SAR86 cluster</taxon>
    </lineage>
</organism>
<dbReference type="InterPro" id="IPR001123">
    <property type="entry name" value="LeuE-type"/>
</dbReference>
<dbReference type="PANTHER" id="PTHR30086:SF20">
    <property type="entry name" value="ARGININE EXPORTER PROTEIN ARGO-RELATED"/>
    <property type="match status" value="1"/>
</dbReference>
<feature type="transmembrane region" description="Helical" evidence="6">
    <location>
        <begin position="186"/>
        <end position="203"/>
    </location>
</feature>
<dbReference type="Proteomes" id="UP000218327">
    <property type="component" value="Unassembled WGS sequence"/>
</dbReference>
<protein>
    <submittedName>
        <fullName evidence="7">Lysine transporter LysE</fullName>
    </submittedName>
</protein>
<dbReference type="GO" id="GO:0005886">
    <property type="term" value="C:plasma membrane"/>
    <property type="evidence" value="ECO:0007669"/>
    <property type="project" value="UniProtKB-SubCell"/>
</dbReference>
<proteinExistence type="predicted"/>
<evidence type="ECO:0000313" key="8">
    <source>
        <dbReference type="Proteomes" id="UP000218327"/>
    </source>
</evidence>
<feature type="transmembrane region" description="Helical" evidence="6">
    <location>
        <begin position="71"/>
        <end position="91"/>
    </location>
</feature>
<dbReference type="AlphaFoldDB" id="A0A2A5AWQ4"/>
<reference evidence="8" key="1">
    <citation type="submission" date="2017-08" db="EMBL/GenBank/DDBJ databases">
        <title>A dynamic microbial community with high functional redundancy inhabits the cold, oxic subseafloor aquifer.</title>
        <authorList>
            <person name="Tully B.J."/>
            <person name="Wheat C.G."/>
            <person name="Glazer B.T."/>
            <person name="Huber J.A."/>
        </authorList>
    </citation>
    <scope>NUCLEOTIDE SEQUENCE [LARGE SCALE GENOMIC DNA]</scope>
</reference>
<comment type="subcellular location">
    <subcellularLocation>
        <location evidence="1">Cell membrane</location>
        <topology evidence="1">Multi-pass membrane protein</topology>
    </subcellularLocation>
</comment>
<comment type="caution">
    <text evidence="7">The sequence shown here is derived from an EMBL/GenBank/DDBJ whole genome shotgun (WGS) entry which is preliminary data.</text>
</comment>
<feature type="transmembrane region" description="Helical" evidence="6">
    <location>
        <begin position="140"/>
        <end position="165"/>
    </location>
</feature>
<gene>
    <name evidence="7" type="ORF">COA96_11450</name>
</gene>
<dbReference type="EMBL" id="NVVJ01000037">
    <property type="protein sequence ID" value="PCJ23560.1"/>
    <property type="molecule type" value="Genomic_DNA"/>
</dbReference>
<sequence>MSIATLISFSLISIAFIAMPGPNVLIVVSTSLQAGKTRGLQTVAGTSCAMVLQLVIAAVGTSWLLTTVTEGLFWLKWCGVIYLFYLGFSALRKFYRHQSIVKPSAAGSFSRGFWVSLTNPKTILFFSAFLPQFVSTDSSYMQQVAILSLCFWLIAAFIDCSYAVLAARVKWLLESRQIENQKLNRLQNGFSAILYIGAGSLLANTNKF</sequence>
<dbReference type="GO" id="GO:0015171">
    <property type="term" value="F:amino acid transmembrane transporter activity"/>
    <property type="evidence" value="ECO:0007669"/>
    <property type="project" value="TreeGrafter"/>
</dbReference>
<feature type="transmembrane region" description="Helical" evidence="6">
    <location>
        <begin position="40"/>
        <end position="65"/>
    </location>
</feature>
<name>A0A2A5AWQ4_9GAMM</name>
<evidence type="ECO:0000256" key="3">
    <source>
        <dbReference type="ARBA" id="ARBA00022692"/>
    </source>
</evidence>
<dbReference type="PANTHER" id="PTHR30086">
    <property type="entry name" value="ARGININE EXPORTER PROTEIN ARGO"/>
    <property type="match status" value="1"/>
</dbReference>
<keyword evidence="5 6" id="KW-0472">Membrane</keyword>
<evidence type="ECO:0000313" key="7">
    <source>
        <dbReference type="EMBL" id="PCJ23560.1"/>
    </source>
</evidence>
<evidence type="ECO:0000256" key="1">
    <source>
        <dbReference type="ARBA" id="ARBA00004651"/>
    </source>
</evidence>
<dbReference type="Pfam" id="PF01810">
    <property type="entry name" value="LysE"/>
    <property type="match status" value="1"/>
</dbReference>
<evidence type="ECO:0000256" key="4">
    <source>
        <dbReference type="ARBA" id="ARBA00022989"/>
    </source>
</evidence>
<evidence type="ECO:0000256" key="5">
    <source>
        <dbReference type="ARBA" id="ARBA00023136"/>
    </source>
</evidence>
<keyword evidence="3 6" id="KW-0812">Transmembrane</keyword>
<accession>A0A2A5AWQ4</accession>
<feature type="transmembrane region" description="Helical" evidence="6">
    <location>
        <begin position="112"/>
        <end position="134"/>
    </location>
</feature>